<comment type="similarity">
    <text evidence="2">Belongs to the 2H phosphoesterase superfamily. ThpR family.</text>
</comment>
<organism evidence="3 4">
    <name type="scientific">Lederbergia wuyishanensis</name>
    <dbReference type="NCBI Taxonomy" id="1347903"/>
    <lineage>
        <taxon>Bacteria</taxon>
        <taxon>Bacillati</taxon>
        <taxon>Bacillota</taxon>
        <taxon>Bacilli</taxon>
        <taxon>Bacillales</taxon>
        <taxon>Bacillaceae</taxon>
        <taxon>Lederbergia</taxon>
    </lineage>
</organism>
<dbReference type="EC" id="3.1.4.58" evidence="2"/>
<dbReference type="InterPro" id="IPR004175">
    <property type="entry name" value="RNA_CPDase"/>
</dbReference>
<reference evidence="3 4" key="1">
    <citation type="submission" date="2023-07" db="EMBL/GenBank/DDBJ databases">
        <title>Genomic Encyclopedia of Type Strains, Phase IV (KMG-IV): sequencing the most valuable type-strain genomes for metagenomic binning, comparative biology and taxonomic classification.</title>
        <authorList>
            <person name="Goeker M."/>
        </authorList>
    </citation>
    <scope>NUCLEOTIDE SEQUENCE [LARGE SCALE GENOMIC DNA]</scope>
    <source>
        <strain evidence="3 4">DSM 27848</strain>
    </source>
</reference>
<dbReference type="GO" id="GO:0016874">
    <property type="term" value="F:ligase activity"/>
    <property type="evidence" value="ECO:0007669"/>
    <property type="project" value="UniProtKB-KW"/>
</dbReference>
<dbReference type="Gene3D" id="3.90.1140.10">
    <property type="entry name" value="Cyclic phosphodiesterase"/>
    <property type="match status" value="1"/>
</dbReference>
<feature type="active site" description="Proton acceptor" evidence="2">
    <location>
        <position position="128"/>
    </location>
</feature>
<dbReference type="InterPro" id="IPR009097">
    <property type="entry name" value="Cyclic_Pdiesterase"/>
</dbReference>
<feature type="short sequence motif" description="HXTX 2" evidence="2">
    <location>
        <begin position="128"/>
        <end position="131"/>
    </location>
</feature>
<comment type="catalytic activity">
    <reaction evidence="2">
        <text>a 3'-end 2',3'-cyclophospho-ribonucleotide-RNA + H2O = a 3'-end 2'-phospho-ribonucleotide-RNA + H(+)</text>
        <dbReference type="Rhea" id="RHEA:11828"/>
        <dbReference type="Rhea" id="RHEA-COMP:10464"/>
        <dbReference type="Rhea" id="RHEA-COMP:17353"/>
        <dbReference type="ChEBI" id="CHEBI:15377"/>
        <dbReference type="ChEBI" id="CHEBI:15378"/>
        <dbReference type="ChEBI" id="CHEBI:83064"/>
        <dbReference type="ChEBI" id="CHEBI:173113"/>
        <dbReference type="EC" id="3.1.4.58"/>
    </reaction>
</comment>
<dbReference type="PANTHER" id="PTHR35561:SF1">
    <property type="entry name" value="RNA 2',3'-CYCLIC PHOSPHODIESTERASE"/>
    <property type="match status" value="1"/>
</dbReference>
<proteinExistence type="inferred from homology"/>
<name>A0ABU0D504_9BACI</name>
<evidence type="ECO:0000256" key="2">
    <source>
        <dbReference type="HAMAP-Rule" id="MF_01940"/>
    </source>
</evidence>
<keyword evidence="1 2" id="KW-0378">Hydrolase</keyword>
<sequence length="186" mass="21711">MTGHYFYALALPNEVKQYLKKLSEQTNDPFPFKKWVHQEDYHITLAFLGHAAEEKLSESVQLVKEKLNDIPSFKLELSNIGIFGSPRAPRILWAGVNHSETLHSLRANVYDSCVQAGFQLETRPFKPHITLARKWNGEDSFSYDDFQKYTEKNLDEFDFIANEVVLYHTHPENTPKYEKVETFQLE</sequence>
<keyword evidence="3" id="KW-0436">Ligase</keyword>
<evidence type="ECO:0000313" key="4">
    <source>
        <dbReference type="Proteomes" id="UP001232343"/>
    </source>
</evidence>
<dbReference type="SUPFAM" id="SSF55144">
    <property type="entry name" value="LigT-like"/>
    <property type="match status" value="1"/>
</dbReference>
<dbReference type="EMBL" id="JAUSUO010000005">
    <property type="protein sequence ID" value="MDQ0343451.1"/>
    <property type="molecule type" value="Genomic_DNA"/>
</dbReference>
<protein>
    <recommendedName>
        <fullName evidence="2">RNA 2',3'-cyclic phosphodiesterase</fullName>
        <shortName evidence="2">RNA 2',3'-CPDase</shortName>
        <ecNumber evidence="2">3.1.4.58</ecNumber>
    </recommendedName>
</protein>
<dbReference type="PANTHER" id="PTHR35561">
    <property type="entry name" value="RNA 2',3'-CYCLIC PHOSPHODIESTERASE"/>
    <property type="match status" value="1"/>
</dbReference>
<dbReference type="RefSeq" id="WP_244683144.1">
    <property type="nucleotide sequence ID" value="NZ_JALIRM010000015.1"/>
</dbReference>
<evidence type="ECO:0000256" key="1">
    <source>
        <dbReference type="ARBA" id="ARBA00022801"/>
    </source>
</evidence>
<gene>
    <name evidence="3" type="ORF">J2S14_002266</name>
</gene>
<comment type="function">
    <text evidence="2">Hydrolyzes RNA 2',3'-cyclic phosphodiester to an RNA 2'-phosphomonoester.</text>
</comment>
<comment type="caution">
    <text evidence="3">The sequence shown here is derived from an EMBL/GenBank/DDBJ whole genome shotgun (WGS) entry which is preliminary data.</text>
</comment>
<dbReference type="Pfam" id="PF13563">
    <property type="entry name" value="2_5_RNA_ligase2"/>
    <property type="match status" value="1"/>
</dbReference>
<accession>A0ABU0D504</accession>
<keyword evidence="4" id="KW-1185">Reference proteome</keyword>
<dbReference type="Proteomes" id="UP001232343">
    <property type="component" value="Unassembled WGS sequence"/>
</dbReference>
<dbReference type="HAMAP" id="MF_01940">
    <property type="entry name" value="RNA_CPDase"/>
    <property type="match status" value="1"/>
</dbReference>
<dbReference type="NCBIfam" id="TIGR02258">
    <property type="entry name" value="2_5_ligase"/>
    <property type="match status" value="1"/>
</dbReference>
<evidence type="ECO:0000313" key="3">
    <source>
        <dbReference type="EMBL" id="MDQ0343451.1"/>
    </source>
</evidence>
<feature type="short sequence motif" description="HXTX 1" evidence="2">
    <location>
        <begin position="42"/>
        <end position="45"/>
    </location>
</feature>
<feature type="active site" description="Proton donor" evidence="2">
    <location>
        <position position="42"/>
    </location>
</feature>